<name>A0ABV9BZD3_9GAMM</name>
<organism evidence="4 5">
    <name type="scientific">Dyella halodurans</name>
    <dbReference type="NCBI Taxonomy" id="1920171"/>
    <lineage>
        <taxon>Bacteria</taxon>
        <taxon>Pseudomonadati</taxon>
        <taxon>Pseudomonadota</taxon>
        <taxon>Gammaproteobacteria</taxon>
        <taxon>Lysobacterales</taxon>
        <taxon>Rhodanobacteraceae</taxon>
        <taxon>Dyella</taxon>
    </lineage>
</organism>
<feature type="transmembrane region" description="Helical" evidence="1">
    <location>
        <begin position="524"/>
        <end position="545"/>
    </location>
</feature>
<keyword evidence="1" id="KW-1133">Transmembrane helix</keyword>
<dbReference type="Proteomes" id="UP001595961">
    <property type="component" value="Unassembled WGS sequence"/>
</dbReference>
<evidence type="ECO:0000313" key="4">
    <source>
        <dbReference type="EMBL" id="MFC4525988.1"/>
    </source>
</evidence>
<dbReference type="EC" id="3.-.-.-" evidence="4"/>
<dbReference type="InterPro" id="IPR001466">
    <property type="entry name" value="Beta-lactam-related"/>
</dbReference>
<keyword evidence="2" id="KW-0732">Signal</keyword>
<keyword evidence="1" id="KW-0472">Membrane</keyword>
<dbReference type="SUPFAM" id="SSF56601">
    <property type="entry name" value="beta-lactamase/transpeptidase-like"/>
    <property type="match status" value="1"/>
</dbReference>
<reference evidence="5" key="1">
    <citation type="journal article" date="2019" name="Int. J. Syst. Evol. Microbiol.">
        <title>The Global Catalogue of Microorganisms (GCM) 10K type strain sequencing project: providing services to taxonomists for standard genome sequencing and annotation.</title>
        <authorList>
            <consortium name="The Broad Institute Genomics Platform"/>
            <consortium name="The Broad Institute Genome Sequencing Center for Infectious Disease"/>
            <person name="Wu L."/>
            <person name="Ma J."/>
        </authorList>
    </citation>
    <scope>NUCLEOTIDE SEQUENCE [LARGE SCALE GENOMIC DNA]</scope>
    <source>
        <strain evidence="5">CCM 4481</strain>
    </source>
</reference>
<proteinExistence type="predicted"/>
<keyword evidence="5" id="KW-1185">Reference proteome</keyword>
<feature type="chain" id="PRO_5045573894" evidence="2">
    <location>
        <begin position="36"/>
        <end position="661"/>
    </location>
</feature>
<keyword evidence="4" id="KW-0378">Hydrolase</keyword>
<dbReference type="EMBL" id="JBHSGA010000008">
    <property type="protein sequence ID" value="MFC4525988.1"/>
    <property type="molecule type" value="Genomic_DNA"/>
</dbReference>
<sequence>MSRPARAAWERAPIRLRLLALLALCVMSLQVAAQAQIQITPIKEQKRATAMPLGANELTAADAASWLDPLVADAMKRAPIAGAVVVVVKDGDILWSRGYGYVDVAVKRPVDPATTLFRAGSLSKLFTATAVMQLVEQGKLDLDADVNRYLDFSIPSRDGKPVTLRELMTHTAGFEDVVKDLYVPDASSLISNEAWLKRWVPARIFPAGEVAAYSNYGAALAGYIVQRVSGVPFETYIEQHIFQPLGMTHATFRQPLPPSLQADMAGSYLSPNGPPLPPGWMPAVPAGALSISGNDMARFMIAHLQDGRVGDAQLLRGETVQQMHSYARPSVPGLRAIGLGFYHLDRHGQDIIGQTSNTRYFHSALALFRQPHVGLFVSVDGADDGGLRRQLLNRFADRYFPPLPQIRQPTLATAPAHGAVIVGRYLGSKMSVSNFRSLRNLFTQVEVGMAADGTLRTPGFDQLVGPAHWREVKPYLWVDDASGSHLGAEVKDGRVRWISIDELAPTQVFLPVPAWLSPTRMQPLLGGVLAVFLLAALSWPVAVLLRRVLNKPVAWSDWAGRWYRLSCVTAILQLLFAAGWWLMLPRLETGTSQLDTRLRLLQLIGLLACLGTMAVAMNAWHAWREPDGWGCKLGSLALLVASLVAVWFTFSWHLLSLHLYY</sequence>
<dbReference type="PANTHER" id="PTHR46825">
    <property type="entry name" value="D-ALANYL-D-ALANINE-CARBOXYPEPTIDASE/ENDOPEPTIDASE AMPH"/>
    <property type="match status" value="1"/>
</dbReference>
<evidence type="ECO:0000256" key="2">
    <source>
        <dbReference type="SAM" id="SignalP"/>
    </source>
</evidence>
<dbReference type="Gene3D" id="3.40.710.10">
    <property type="entry name" value="DD-peptidase/beta-lactamase superfamily"/>
    <property type="match status" value="1"/>
</dbReference>
<dbReference type="Pfam" id="PF00144">
    <property type="entry name" value="Beta-lactamase"/>
    <property type="match status" value="1"/>
</dbReference>
<dbReference type="InterPro" id="IPR050491">
    <property type="entry name" value="AmpC-like"/>
</dbReference>
<evidence type="ECO:0000256" key="1">
    <source>
        <dbReference type="SAM" id="Phobius"/>
    </source>
</evidence>
<feature type="transmembrane region" description="Helical" evidence="1">
    <location>
        <begin position="565"/>
        <end position="583"/>
    </location>
</feature>
<dbReference type="GO" id="GO:0016787">
    <property type="term" value="F:hydrolase activity"/>
    <property type="evidence" value="ECO:0007669"/>
    <property type="project" value="UniProtKB-KW"/>
</dbReference>
<evidence type="ECO:0000259" key="3">
    <source>
        <dbReference type="Pfam" id="PF00144"/>
    </source>
</evidence>
<protein>
    <submittedName>
        <fullName evidence="4">Serine hydrolase domain-containing protein</fullName>
        <ecNumber evidence="4">3.-.-.-</ecNumber>
    </submittedName>
</protein>
<evidence type="ECO:0000313" key="5">
    <source>
        <dbReference type="Proteomes" id="UP001595961"/>
    </source>
</evidence>
<dbReference type="PANTHER" id="PTHR46825:SF9">
    <property type="entry name" value="BETA-LACTAMASE-RELATED DOMAIN-CONTAINING PROTEIN"/>
    <property type="match status" value="1"/>
</dbReference>
<gene>
    <name evidence="4" type="ORF">ACFO5W_04995</name>
</gene>
<dbReference type="InterPro" id="IPR012338">
    <property type="entry name" value="Beta-lactam/transpept-like"/>
</dbReference>
<feature type="transmembrane region" description="Helical" evidence="1">
    <location>
        <begin position="635"/>
        <end position="655"/>
    </location>
</feature>
<keyword evidence="1" id="KW-0812">Transmembrane</keyword>
<comment type="caution">
    <text evidence="4">The sequence shown here is derived from an EMBL/GenBank/DDBJ whole genome shotgun (WGS) entry which is preliminary data.</text>
</comment>
<dbReference type="RefSeq" id="WP_266150711.1">
    <property type="nucleotide sequence ID" value="NZ_CP064028.1"/>
</dbReference>
<feature type="domain" description="Beta-lactamase-related" evidence="3">
    <location>
        <begin position="68"/>
        <end position="381"/>
    </location>
</feature>
<accession>A0ABV9BZD3</accession>
<feature type="transmembrane region" description="Helical" evidence="1">
    <location>
        <begin position="603"/>
        <end position="623"/>
    </location>
</feature>
<feature type="signal peptide" evidence="2">
    <location>
        <begin position="1"/>
        <end position="35"/>
    </location>
</feature>